<name>A0A1Q4HN72_9MYCO</name>
<keyword evidence="1" id="KW-1133">Transmembrane helix</keyword>
<keyword evidence="3" id="KW-1185">Reference proteome</keyword>
<feature type="transmembrane region" description="Helical" evidence="1">
    <location>
        <begin position="6"/>
        <end position="26"/>
    </location>
</feature>
<comment type="caution">
    <text evidence="2">The sequence shown here is derived from an EMBL/GenBank/DDBJ whole genome shotgun (WGS) entry which is preliminary data.</text>
</comment>
<dbReference type="EMBL" id="MPNT01000032">
    <property type="protein sequence ID" value="OJZ68892.1"/>
    <property type="molecule type" value="Genomic_DNA"/>
</dbReference>
<evidence type="ECO:0000256" key="1">
    <source>
        <dbReference type="SAM" id="Phobius"/>
    </source>
</evidence>
<dbReference type="AlphaFoldDB" id="A0A1Q4HN72"/>
<dbReference type="Proteomes" id="UP000186438">
    <property type="component" value="Unassembled WGS sequence"/>
</dbReference>
<reference evidence="2 3" key="1">
    <citation type="submission" date="2016-11" db="EMBL/GenBank/DDBJ databases">
        <title>Genome sequences of unsequenced Mycobacteria.</title>
        <authorList>
            <person name="Greninger A.L."/>
            <person name="Fang F."/>
            <person name="Jerome K.R."/>
        </authorList>
    </citation>
    <scope>NUCLEOTIDE SEQUENCE [LARGE SCALE GENOMIC DNA]</scope>
    <source>
        <strain evidence="2 3">M11</strain>
    </source>
</reference>
<evidence type="ECO:0000313" key="2">
    <source>
        <dbReference type="EMBL" id="OJZ68892.1"/>
    </source>
</evidence>
<protein>
    <submittedName>
        <fullName evidence="2">Uncharacterized protein</fullName>
    </submittedName>
</protein>
<accession>A0A1Q4HN72</accession>
<gene>
    <name evidence="2" type="ORF">BRW65_24400</name>
</gene>
<proteinExistence type="predicted"/>
<keyword evidence="1" id="KW-0472">Membrane</keyword>
<organism evidence="2 3">
    <name type="scientific">Mycobacterium paraffinicum</name>
    <dbReference type="NCBI Taxonomy" id="53378"/>
    <lineage>
        <taxon>Bacteria</taxon>
        <taxon>Bacillati</taxon>
        <taxon>Actinomycetota</taxon>
        <taxon>Actinomycetes</taxon>
        <taxon>Mycobacteriales</taxon>
        <taxon>Mycobacteriaceae</taxon>
        <taxon>Mycobacterium</taxon>
    </lineage>
</organism>
<dbReference type="STRING" id="53378.BRW65_24400"/>
<keyword evidence="1" id="KW-0812">Transmembrane</keyword>
<evidence type="ECO:0000313" key="3">
    <source>
        <dbReference type="Proteomes" id="UP000186438"/>
    </source>
</evidence>
<sequence>MFMRRVWKWVGLAGVAGVVAGGALVARDQRKRRAYTADEVRSRLHQRLAEYDAEGFQSRSGSAGASTANNE</sequence>